<evidence type="ECO:0000256" key="1">
    <source>
        <dbReference type="ARBA" id="ARBA00004429"/>
    </source>
</evidence>
<reference evidence="16" key="1">
    <citation type="journal article" name="DNA Res.">
        <title>The physiological potential of anammox bacteria as revealed by their core genome structure.</title>
        <authorList>
            <person name="Okubo T."/>
            <person name="Toyoda A."/>
            <person name="Fukuhara K."/>
            <person name="Uchiyama I."/>
            <person name="Harigaya Y."/>
            <person name="Kuroiwa M."/>
            <person name="Suzuki T."/>
            <person name="Murakami Y."/>
            <person name="Suwa Y."/>
            <person name="Takami H."/>
        </authorList>
    </citation>
    <scope>NUCLEOTIDE SEQUENCE</scope>
    <source>
        <strain evidence="16">317325-2</strain>
    </source>
</reference>
<keyword evidence="3" id="KW-0813">Transport</keyword>
<keyword evidence="11" id="KW-0406">Ion transport</keyword>
<proteinExistence type="inferred from homology"/>
<evidence type="ECO:0000313" key="16">
    <source>
        <dbReference type="EMBL" id="BBO22692.1"/>
    </source>
</evidence>
<keyword evidence="6" id="KW-0997">Cell inner membrane</keyword>
<dbReference type="InterPro" id="IPR000540">
    <property type="entry name" value="Flag_MotA_CS"/>
</dbReference>
<dbReference type="NCBIfam" id="TIGR03818">
    <property type="entry name" value="MotA1"/>
    <property type="match status" value="1"/>
</dbReference>
<keyword evidence="5" id="KW-0145">Chemotaxis</keyword>
<feature type="domain" description="Motility protein A N-terminal" evidence="15">
    <location>
        <begin position="4"/>
        <end position="93"/>
    </location>
</feature>
<dbReference type="PANTHER" id="PTHR30433:SF4">
    <property type="entry name" value="MOTILITY PROTEIN A"/>
    <property type="match status" value="1"/>
</dbReference>
<comment type="subcellular location">
    <subcellularLocation>
        <location evidence="1">Cell inner membrane</location>
        <topology evidence="1">Multi-pass membrane protein</topology>
    </subcellularLocation>
</comment>
<evidence type="ECO:0000256" key="2">
    <source>
        <dbReference type="ARBA" id="ARBA00008038"/>
    </source>
</evidence>
<dbReference type="InterPro" id="IPR046786">
    <property type="entry name" value="MotA_N"/>
</dbReference>
<evidence type="ECO:0000256" key="7">
    <source>
        <dbReference type="ARBA" id="ARBA00022692"/>
    </source>
</evidence>
<keyword evidence="10 13" id="KW-1133">Transmembrane helix</keyword>
<dbReference type="GO" id="GO:1902600">
    <property type="term" value="P:proton transmembrane transport"/>
    <property type="evidence" value="ECO:0007669"/>
    <property type="project" value="UniProtKB-KW"/>
</dbReference>
<comment type="similarity">
    <text evidence="2">Belongs to the MotA family.</text>
</comment>
<evidence type="ECO:0000256" key="11">
    <source>
        <dbReference type="ARBA" id="ARBA00023065"/>
    </source>
</evidence>
<feature type="transmembrane region" description="Helical" evidence="13">
    <location>
        <begin position="27"/>
        <end position="48"/>
    </location>
</feature>
<keyword evidence="16" id="KW-0966">Cell projection</keyword>
<keyword evidence="16" id="KW-0282">Flagellum</keyword>
<keyword evidence="4" id="KW-1003">Cell membrane</keyword>
<dbReference type="PANTHER" id="PTHR30433">
    <property type="entry name" value="CHEMOTAXIS PROTEIN MOTA"/>
    <property type="match status" value="1"/>
</dbReference>
<dbReference type="Pfam" id="PF01618">
    <property type="entry name" value="MotA_ExbB"/>
    <property type="match status" value="1"/>
</dbReference>
<dbReference type="Pfam" id="PF20560">
    <property type="entry name" value="MotA_N"/>
    <property type="match status" value="1"/>
</dbReference>
<evidence type="ECO:0000256" key="5">
    <source>
        <dbReference type="ARBA" id="ARBA00022500"/>
    </source>
</evidence>
<evidence type="ECO:0000256" key="3">
    <source>
        <dbReference type="ARBA" id="ARBA00022448"/>
    </source>
</evidence>
<dbReference type="InterPro" id="IPR047055">
    <property type="entry name" value="MotA-like"/>
</dbReference>
<organism evidence="16 17">
    <name type="scientific">Candidatus Nitrosymbiomonas proteolyticus</name>
    <dbReference type="NCBI Taxonomy" id="2608984"/>
    <lineage>
        <taxon>Bacteria</taxon>
        <taxon>Bacillati</taxon>
        <taxon>Armatimonadota</taxon>
        <taxon>Armatimonadota incertae sedis</taxon>
        <taxon>Candidatus Nitrosymbiomonas</taxon>
    </lineage>
</organism>
<dbReference type="GO" id="GO:0006935">
    <property type="term" value="P:chemotaxis"/>
    <property type="evidence" value="ECO:0007669"/>
    <property type="project" value="UniProtKB-KW"/>
</dbReference>
<name>A0A809RSK5_9BACT</name>
<evidence type="ECO:0000256" key="9">
    <source>
        <dbReference type="ARBA" id="ARBA00022781"/>
    </source>
</evidence>
<dbReference type="GO" id="GO:0005886">
    <property type="term" value="C:plasma membrane"/>
    <property type="evidence" value="ECO:0007669"/>
    <property type="project" value="UniProtKB-SubCell"/>
</dbReference>
<evidence type="ECO:0000256" key="10">
    <source>
        <dbReference type="ARBA" id="ARBA00022989"/>
    </source>
</evidence>
<evidence type="ECO:0000256" key="8">
    <source>
        <dbReference type="ARBA" id="ARBA00022779"/>
    </source>
</evidence>
<feature type="transmembrane region" description="Helical" evidence="13">
    <location>
        <begin position="197"/>
        <end position="220"/>
    </location>
</feature>
<evidence type="ECO:0000256" key="4">
    <source>
        <dbReference type="ARBA" id="ARBA00022475"/>
    </source>
</evidence>
<keyword evidence="7 13" id="KW-0812">Transmembrane</keyword>
<keyword evidence="12 13" id="KW-0472">Membrane</keyword>
<evidence type="ECO:0000259" key="15">
    <source>
        <dbReference type="Pfam" id="PF20560"/>
    </source>
</evidence>
<evidence type="ECO:0000313" key="17">
    <source>
        <dbReference type="Proteomes" id="UP000662873"/>
    </source>
</evidence>
<dbReference type="InterPro" id="IPR002898">
    <property type="entry name" value="MotA_ExbB_proton_chnl"/>
</dbReference>
<dbReference type="AlphaFoldDB" id="A0A809RSK5"/>
<dbReference type="InterPro" id="IPR022522">
    <property type="entry name" value="Flagellar_motor_stator_MotA"/>
</dbReference>
<dbReference type="PROSITE" id="PS01307">
    <property type="entry name" value="MOTA"/>
    <property type="match status" value="1"/>
</dbReference>
<feature type="domain" description="MotA/TolQ/ExbB proton channel" evidence="14">
    <location>
        <begin position="135"/>
        <end position="234"/>
    </location>
</feature>
<gene>
    <name evidence="16" type="ORF">NPRO_02870</name>
</gene>
<evidence type="ECO:0000256" key="12">
    <source>
        <dbReference type="ARBA" id="ARBA00023136"/>
    </source>
</evidence>
<dbReference type="KEGG" id="npy:NPRO_02870"/>
<feature type="transmembrane region" description="Helical" evidence="13">
    <location>
        <begin position="171"/>
        <end position="191"/>
    </location>
</feature>
<sequence length="285" mass="30802">MFTFIGIAIVLVATIVGYVMHDGNIGVLIQINEFVILIGAAVGSLIAANGMEGFKRVIKAVMSLLKPDPYTKTAYIDLLKMMYQLFNVARKEGLLGLEPHIERPEDSDIIKKYPTFLANHHAVAFLADTMKVILTGAVGPHDLSEMMEIDLETAHQEEHRNVTAIQTVGDAMPGFGIVAAVLGVIITMGKIGGEAAAIGQSVAAALVGTFLGILLAYGVFGPMANALDLRFKSEGQYLNCIRYALFSFARGESPITCVEFARRNIDPRVRPGFVEMETSVKEKAA</sequence>
<dbReference type="GO" id="GO:0071978">
    <property type="term" value="P:bacterial-type flagellum-dependent swarming motility"/>
    <property type="evidence" value="ECO:0007669"/>
    <property type="project" value="InterPro"/>
</dbReference>
<keyword evidence="16" id="KW-0969">Cilium</keyword>
<evidence type="ECO:0000259" key="14">
    <source>
        <dbReference type="Pfam" id="PF01618"/>
    </source>
</evidence>
<dbReference type="EMBL" id="AP021858">
    <property type="protein sequence ID" value="BBO22692.1"/>
    <property type="molecule type" value="Genomic_DNA"/>
</dbReference>
<dbReference type="Proteomes" id="UP000662873">
    <property type="component" value="Chromosome"/>
</dbReference>
<accession>A0A809RSK5</accession>
<evidence type="ECO:0000256" key="13">
    <source>
        <dbReference type="SAM" id="Phobius"/>
    </source>
</evidence>
<protein>
    <submittedName>
        <fullName evidence="16">Flagellar motor stator protein MotA</fullName>
    </submittedName>
</protein>
<keyword evidence="9" id="KW-0375">Hydrogen ion transport</keyword>
<evidence type="ECO:0000256" key="6">
    <source>
        <dbReference type="ARBA" id="ARBA00022519"/>
    </source>
</evidence>
<keyword evidence="8" id="KW-0283">Flagellar rotation</keyword>